<keyword evidence="6 7" id="KW-0472">Membrane</keyword>
<protein>
    <recommendedName>
        <fullName evidence="8">Acyltransferase 3 domain-containing protein</fullName>
    </recommendedName>
</protein>
<keyword evidence="3" id="KW-1003">Cell membrane</keyword>
<reference evidence="9 10" key="1">
    <citation type="submission" date="2018-04" db="EMBL/GenBank/DDBJ databases">
        <title>Complete genome uncultured novel isolate.</title>
        <authorList>
            <person name="Merlino G."/>
        </authorList>
    </citation>
    <scope>NUCLEOTIDE SEQUENCE [LARGE SCALE GENOMIC DNA]</scope>
    <source>
        <strain evidence="10">R1DC9</strain>
    </source>
</reference>
<feature type="transmembrane region" description="Helical" evidence="7">
    <location>
        <begin position="190"/>
        <end position="209"/>
    </location>
</feature>
<dbReference type="GO" id="GO:0009246">
    <property type="term" value="P:enterobacterial common antigen biosynthetic process"/>
    <property type="evidence" value="ECO:0007669"/>
    <property type="project" value="TreeGrafter"/>
</dbReference>
<proteinExistence type="inferred from homology"/>
<evidence type="ECO:0000259" key="8">
    <source>
        <dbReference type="Pfam" id="PF01757"/>
    </source>
</evidence>
<evidence type="ECO:0000256" key="2">
    <source>
        <dbReference type="ARBA" id="ARBA00007400"/>
    </source>
</evidence>
<dbReference type="KEGG" id="fpf:DCC35_03530"/>
<dbReference type="OrthoDB" id="7579632at2"/>
<dbReference type="GO" id="GO:0005886">
    <property type="term" value="C:plasma membrane"/>
    <property type="evidence" value="ECO:0007669"/>
    <property type="project" value="UniProtKB-SubCell"/>
</dbReference>
<gene>
    <name evidence="9" type="ORF">DCC35_03530</name>
</gene>
<feature type="transmembrane region" description="Helical" evidence="7">
    <location>
        <begin position="130"/>
        <end position="155"/>
    </location>
</feature>
<dbReference type="PANTHER" id="PTHR40074">
    <property type="entry name" value="O-ACETYLTRANSFERASE WECH"/>
    <property type="match status" value="1"/>
</dbReference>
<keyword evidence="5 7" id="KW-1133">Transmembrane helix</keyword>
<feature type="transmembrane region" description="Helical" evidence="7">
    <location>
        <begin position="221"/>
        <end position="242"/>
    </location>
</feature>
<dbReference type="Pfam" id="PF01757">
    <property type="entry name" value="Acyl_transf_3"/>
    <property type="match status" value="1"/>
</dbReference>
<dbReference type="GO" id="GO:0016413">
    <property type="term" value="F:O-acetyltransferase activity"/>
    <property type="evidence" value="ECO:0007669"/>
    <property type="project" value="TreeGrafter"/>
</dbReference>
<sequence>MCRSFLFTVEKKRFLNYIHQFRGLAILLIVIIHCFGIFNWDQFPNGWFIVNAIIGRGTLLFVFIAGFLFEYLSYKYNYSVYLSKKARYVILPYIVCSLPILFYRVIFQDIPPRVIIAFPEIVDYSGISQAFYYLFTGTHLLPYWFIPMIACFYIISPLFHWLIKKKVVLIPTILFTTISLIFTRVETTDIVGNLIHYLGVFWIGAVTCMKRDEIFNFTKKNPFLPWMTFIVLLITSITIKIWTEQQFFLQKLALSWLLLFILYRNKNEMPVLNILADLSFGIYFIHFYFILATKPIVLKYAPASPVLLTLYSLTYFGLIVLLSGLATKLVKIPFKGYSRMLVGS</sequence>
<keyword evidence="4 7" id="KW-0812">Transmembrane</keyword>
<evidence type="ECO:0000313" key="10">
    <source>
        <dbReference type="Proteomes" id="UP000298616"/>
    </source>
</evidence>
<feature type="transmembrane region" description="Helical" evidence="7">
    <location>
        <begin position="46"/>
        <end position="69"/>
    </location>
</feature>
<evidence type="ECO:0000256" key="1">
    <source>
        <dbReference type="ARBA" id="ARBA00004651"/>
    </source>
</evidence>
<accession>A0A4D7JGR9</accession>
<dbReference type="EMBL" id="CP028923">
    <property type="protein sequence ID" value="QCK13897.1"/>
    <property type="molecule type" value="Genomic_DNA"/>
</dbReference>
<comment type="similarity">
    <text evidence="2">Belongs to the acyltransferase 3 family.</text>
</comment>
<dbReference type="AlphaFoldDB" id="A0A4D7JGR9"/>
<feature type="transmembrane region" description="Helical" evidence="7">
    <location>
        <begin position="248"/>
        <end position="264"/>
    </location>
</feature>
<keyword evidence="10" id="KW-1185">Reference proteome</keyword>
<evidence type="ECO:0000256" key="6">
    <source>
        <dbReference type="ARBA" id="ARBA00023136"/>
    </source>
</evidence>
<feature type="domain" description="Acyltransferase 3" evidence="8">
    <location>
        <begin position="16"/>
        <end position="324"/>
    </location>
</feature>
<dbReference type="Proteomes" id="UP000298616">
    <property type="component" value="Chromosome"/>
</dbReference>
<evidence type="ECO:0000256" key="3">
    <source>
        <dbReference type="ARBA" id="ARBA00022475"/>
    </source>
</evidence>
<evidence type="ECO:0000256" key="4">
    <source>
        <dbReference type="ARBA" id="ARBA00022692"/>
    </source>
</evidence>
<evidence type="ECO:0000256" key="5">
    <source>
        <dbReference type="ARBA" id="ARBA00022989"/>
    </source>
</evidence>
<organism evidence="9 10">
    <name type="scientific">Mangrovivirga cuniculi</name>
    <dbReference type="NCBI Taxonomy" id="2715131"/>
    <lineage>
        <taxon>Bacteria</taxon>
        <taxon>Pseudomonadati</taxon>
        <taxon>Bacteroidota</taxon>
        <taxon>Cytophagia</taxon>
        <taxon>Cytophagales</taxon>
        <taxon>Mangrovivirgaceae</taxon>
        <taxon>Mangrovivirga</taxon>
    </lineage>
</organism>
<feature type="transmembrane region" description="Helical" evidence="7">
    <location>
        <begin position="90"/>
        <end position="110"/>
    </location>
</feature>
<feature type="transmembrane region" description="Helical" evidence="7">
    <location>
        <begin position="310"/>
        <end position="330"/>
    </location>
</feature>
<comment type="subcellular location">
    <subcellularLocation>
        <location evidence="1">Cell membrane</location>
        <topology evidence="1">Multi-pass membrane protein</topology>
    </subcellularLocation>
</comment>
<evidence type="ECO:0000313" key="9">
    <source>
        <dbReference type="EMBL" id="QCK13897.1"/>
    </source>
</evidence>
<dbReference type="InterPro" id="IPR002656">
    <property type="entry name" value="Acyl_transf_3_dom"/>
</dbReference>
<dbReference type="PANTHER" id="PTHR40074:SF2">
    <property type="entry name" value="O-ACETYLTRANSFERASE WECH"/>
    <property type="match status" value="1"/>
</dbReference>
<feature type="transmembrane region" description="Helical" evidence="7">
    <location>
        <begin position="21"/>
        <end position="40"/>
    </location>
</feature>
<feature type="transmembrane region" description="Helical" evidence="7">
    <location>
        <begin position="167"/>
        <end position="184"/>
    </location>
</feature>
<evidence type="ECO:0000256" key="7">
    <source>
        <dbReference type="SAM" id="Phobius"/>
    </source>
</evidence>
<feature type="transmembrane region" description="Helical" evidence="7">
    <location>
        <begin position="271"/>
        <end position="290"/>
    </location>
</feature>
<name>A0A4D7JGR9_9BACT</name>